<protein>
    <submittedName>
        <fullName evidence="2">Uncharacterized protein</fullName>
    </submittedName>
</protein>
<feature type="transmembrane region" description="Helical" evidence="1">
    <location>
        <begin position="121"/>
        <end position="142"/>
    </location>
</feature>
<keyword evidence="1" id="KW-1133">Transmembrane helix</keyword>
<reference evidence="2 3" key="1">
    <citation type="journal article" date="2018" name="Mol. Biol. Evol.">
        <title>Broad Genomic Sampling Reveals a Smut Pathogenic Ancestry of the Fungal Clade Ustilaginomycotina.</title>
        <authorList>
            <person name="Kijpornyongpan T."/>
            <person name="Mondo S.J."/>
            <person name="Barry K."/>
            <person name="Sandor L."/>
            <person name="Lee J."/>
            <person name="Lipzen A."/>
            <person name="Pangilinan J."/>
            <person name="LaButti K."/>
            <person name="Hainaut M."/>
            <person name="Henrissat B."/>
            <person name="Grigoriev I.V."/>
            <person name="Spatafora J.W."/>
            <person name="Aime M.C."/>
        </authorList>
    </citation>
    <scope>NUCLEOTIDE SEQUENCE [LARGE SCALE GENOMIC DNA]</scope>
    <source>
        <strain evidence="2 3">MCA 3882</strain>
    </source>
</reference>
<dbReference type="GeneID" id="37021292"/>
<evidence type="ECO:0000313" key="2">
    <source>
        <dbReference type="EMBL" id="PWN31952.1"/>
    </source>
</evidence>
<name>A0A316V3C1_9BASI</name>
<feature type="transmembrane region" description="Helical" evidence="1">
    <location>
        <begin position="71"/>
        <end position="96"/>
    </location>
</feature>
<proteinExistence type="predicted"/>
<organism evidence="2 3">
    <name type="scientific">Meira miltonrushii</name>
    <dbReference type="NCBI Taxonomy" id="1280837"/>
    <lineage>
        <taxon>Eukaryota</taxon>
        <taxon>Fungi</taxon>
        <taxon>Dikarya</taxon>
        <taxon>Basidiomycota</taxon>
        <taxon>Ustilaginomycotina</taxon>
        <taxon>Exobasidiomycetes</taxon>
        <taxon>Exobasidiales</taxon>
        <taxon>Brachybasidiaceae</taxon>
        <taxon>Meira</taxon>
    </lineage>
</organism>
<dbReference type="InParanoid" id="A0A316V3C1"/>
<dbReference type="AlphaFoldDB" id="A0A316V3C1"/>
<keyword evidence="1" id="KW-0812">Transmembrane</keyword>
<dbReference type="Proteomes" id="UP000245771">
    <property type="component" value="Unassembled WGS sequence"/>
</dbReference>
<keyword evidence="3" id="KW-1185">Reference proteome</keyword>
<keyword evidence="1" id="KW-0472">Membrane</keyword>
<accession>A0A316V3C1</accession>
<evidence type="ECO:0000313" key="3">
    <source>
        <dbReference type="Proteomes" id="UP000245771"/>
    </source>
</evidence>
<dbReference type="EMBL" id="KZ819606">
    <property type="protein sequence ID" value="PWN31952.1"/>
    <property type="molecule type" value="Genomic_DNA"/>
</dbReference>
<dbReference type="RefSeq" id="XP_025352254.1">
    <property type="nucleotide sequence ID" value="XM_025499511.1"/>
</dbReference>
<gene>
    <name evidence="2" type="ORF">FA14DRAFT_162278</name>
</gene>
<evidence type="ECO:0000256" key="1">
    <source>
        <dbReference type="SAM" id="Phobius"/>
    </source>
</evidence>
<sequence>MIGNTHSDVVHPRSYSPFHRLSDSADKHPKPAELFVRSISELQIPAPITPQTVCQNTTKGRMEMYKYSRRCWISLTILYLSILMALSIFTSTSILWSLQVVSIVNKGPIAMGHLYERTHLVSAWNCIIFGTTAAFAIISRIFDPAPEGMVQIRAESEHQVGQENNDQHLTAMQVIAETTTRPPANTSLQPSIHSVYQPTEAAAMEGIGLSYFSMDAEDTPRNDFRRIQHGSICLSCDNLDRLDRLEECIDLNSRHAA</sequence>